<gene>
    <name evidence="2" type="ORF">CC1G_06893</name>
</gene>
<keyword evidence="3" id="KW-1185">Reference proteome</keyword>
<dbReference type="KEGG" id="cci:CC1G_06893"/>
<dbReference type="PANTHER" id="PTHR47829:SF1">
    <property type="entry name" value="HAD FAMILY PHOSPHATASE"/>
    <property type="match status" value="1"/>
</dbReference>
<dbReference type="RefSeq" id="XP_001830627.1">
    <property type="nucleotide sequence ID" value="XM_001830575.1"/>
</dbReference>
<dbReference type="VEuPathDB" id="FungiDB:CC1G_06893"/>
<dbReference type="InterPro" id="IPR011009">
    <property type="entry name" value="Kinase-like_dom_sf"/>
</dbReference>
<feature type="domain" description="Aminoglycoside phosphotransferase" evidence="1">
    <location>
        <begin position="42"/>
        <end position="283"/>
    </location>
</feature>
<keyword evidence="2" id="KW-0418">Kinase</keyword>
<evidence type="ECO:0000259" key="1">
    <source>
        <dbReference type="Pfam" id="PF01636"/>
    </source>
</evidence>
<protein>
    <submittedName>
        <fullName evidence="2">Protein kinase subdomain-containing protein PKL/CAK/ACAD</fullName>
    </submittedName>
</protein>
<dbReference type="CDD" id="cd05154">
    <property type="entry name" value="ACAD10_11_N-like"/>
    <property type="match status" value="1"/>
</dbReference>
<dbReference type="SUPFAM" id="SSF56112">
    <property type="entry name" value="Protein kinase-like (PK-like)"/>
    <property type="match status" value="1"/>
</dbReference>
<reference evidence="2 3" key="1">
    <citation type="journal article" date="2010" name="Proc. Natl. Acad. Sci. U.S.A.">
        <title>Insights into evolution of multicellular fungi from the assembled chromosomes of the mushroom Coprinopsis cinerea (Coprinus cinereus).</title>
        <authorList>
            <person name="Stajich J.E."/>
            <person name="Wilke S.K."/>
            <person name="Ahren D."/>
            <person name="Au C.H."/>
            <person name="Birren B.W."/>
            <person name="Borodovsky M."/>
            <person name="Burns C."/>
            <person name="Canback B."/>
            <person name="Casselton L.A."/>
            <person name="Cheng C.K."/>
            <person name="Deng J."/>
            <person name="Dietrich F.S."/>
            <person name="Fargo D.C."/>
            <person name="Farman M.L."/>
            <person name="Gathman A.C."/>
            <person name="Goldberg J."/>
            <person name="Guigo R."/>
            <person name="Hoegger P.J."/>
            <person name="Hooker J.B."/>
            <person name="Huggins A."/>
            <person name="James T.Y."/>
            <person name="Kamada T."/>
            <person name="Kilaru S."/>
            <person name="Kodira C."/>
            <person name="Kues U."/>
            <person name="Kupfer D."/>
            <person name="Kwan H.S."/>
            <person name="Lomsadze A."/>
            <person name="Li W."/>
            <person name="Lilly W.W."/>
            <person name="Ma L.J."/>
            <person name="Mackey A.J."/>
            <person name="Manning G."/>
            <person name="Martin F."/>
            <person name="Muraguchi H."/>
            <person name="Natvig D.O."/>
            <person name="Palmerini H."/>
            <person name="Ramesh M.A."/>
            <person name="Rehmeyer C.J."/>
            <person name="Roe B.A."/>
            <person name="Shenoy N."/>
            <person name="Stanke M."/>
            <person name="Ter-Hovhannisyan V."/>
            <person name="Tunlid A."/>
            <person name="Velagapudi R."/>
            <person name="Vision T.J."/>
            <person name="Zeng Q."/>
            <person name="Zolan M.E."/>
            <person name="Pukkila P.J."/>
        </authorList>
    </citation>
    <scope>NUCLEOTIDE SEQUENCE [LARGE SCALE GENOMIC DNA]</scope>
    <source>
        <strain evidence="3">Okayama-7 / 130 / ATCC MYA-4618 / FGSC 9003</strain>
    </source>
</reference>
<dbReference type="STRING" id="240176.A8N721"/>
<dbReference type="eggNOG" id="ENOG502QQPX">
    <property type="taxonomic scope" value="Eukaryota"/>
</dbReference>
<evidence type="ECO:0000313" key="3">
    <source>
        <dbReference type="Proteomes" id="UP000001861"/>
    </source>
</evidence>
<organism evidence="2 3">
    <name type="scientific">Coprinopsis cinerea (strain Okayama-7 / 130 / ATCC MYA-4618 / FGSC 9003)</name>
    <name type="common">Inky cap fungus</name>
    <name type="synonym">Hormographiella aspergillata</name>
    <dbReference type="NCBI Taxonomy" id="240176"/>
    <lineage>
        <taxon>Eukaryota</taxon>
        <taxon>Fungi</taxon>
        <taxon>Dikarya</taxon>
        <taxon>Basidiomycota</taxon>
        <taxon>Agaricomycotina</taxon>
        <taxon>Agaricomycetes</taxon>
        <taxon>Agaricomycetidae</taxon>
        <taxon>Agaricales</taxon>
        <taxon>Agaricineae</taxon>
        <taxon>Psathyrellaceae</taxon>
        <taxon>Coprinopsis</taxon>
    </lineage>
</organism>
<dbReference type="AlphaFoldDB" id="A8N721"/>
<proteinExistence type="predicted"/>
<dbReference type="InterPro" id="IPR052898">
    <property type="entry name" value="ACAD10-like"/>
</dbReference>
<dbReference type="GO" id="GO:0016301">
    <property type="term" value="F:kinase activity"/>
    <property type="evidence" value="ECO:0007669"/>
    <property type="project" value="UniProtKB-KW"/>
</dbReference>
<name>A8N721_COPC7</name>
<keyword evidence="2" id="KW-0808">Transferase</keyword>
<dbReference type="PANTHER" id="PTHR47829">
    <property type="entry name" value="HYDROLASE, PUTATIVE (AFU_ORTHOLOGUE AFUA_1G12880)-RELATED"/>
    <property type="match status" value="1"/>
</dbReference>
<comment type="caution">
    <text evidence="2">The sequence shown here is derived from an EMBL/GenBank/DDBJ whole genome shotgun (WGS) entry which is preliminary data.</text>
</comment>
<dbReference type="OrthoDB" id="191037at2759"/>
<dbReference type="Proteomes" id="UP000001861">
    <property type="component" value="Unassembled WGS sequence"/>
</dbReference>
<dbReference type="InterPro" id="IPR041726">
    <property type="entry name" value="ACAD10_11_N"/>
</dbReference>
<dbReference type="InterPro" id="IPR002575">
    <property type="entry name" value="Aminoglycoside_PTrfase"/>
</dbReference>
<sequence length="392" mass="44033">MSEQQQPKKIGGEYGEIRANIDIDSLNRYLDQNTSIKTPVAVKQFKFGQSNPTYFLTAADGVKFVLRKKPAGQLLSPTAHQVEREYQILAALHKHNLKPTTPTEKKVPVPEPIILCEDSSVVGTPFYIMEFLDGRIFTDVRMLEVSPKDRRECWLSAVGALAALGSVDPKEVGLEKFGPSSDYFPRQIKSLSRVSSAQAEAVDIDTGRKVGNIPFYDELVAWYRANLPDEKKLGLRIVHGDYKLDNLIFHPTENYVIGILDWELCTLGSPLADLGNLTQPWAIDLKNLSDAPGFLRGFKNTTVDVPIPLEDLEREYCRLLKQPYPIVEMVFVRSWMLFRLAVISQGIAARYARRQASSEHAHIHATLFPIVGKLARLVLEDEGITLTPKAKF</sequence>
<dbReference type="GeneID" id="6007072"/>
<dbReference type="Pfam" id="PF01636">
    <property type="entry name" value="APH"/>
    <property type="match status" value="1"/>
</dbReference>
<accession>A8N721</accession>
<dbReference type="InParanoid" id="A8N721"/>
<dbReference type="Gene3D" id="3.30.200.20">
    <property type="entry name" value="Phosphorylase Kinase, domain 1"/>
    <property type="match status" value="1"/>
</dbReference>
<evidence type="ECO:0000313" key="2">
    <source>
        <dbReference type="EMBL" id="EAU91258.1"/>
    </source>
</evidence>
<dbReference type="Gene3D" id="3.90.1200.10">
    <property type="match status" value="1"/>
</dbReference>
<dbReference type="OMA" id="RAFYVME"/>
<dbReference type="EMBL" id="AACS02000003">
    <property type="protein sequence ID" value="EAU91258.1"/>
    <property type="molecule type" value="Genomic_DNA"/>
</dbReference>